<dbReference type="Pfam" id="PF13927">
    <property type="entry name" value="Ig_3"/>
    <property type="match status" value="2"/>
</dbReference>
<dbReference type="Proteomes" id="UP001591681">
    <property type="component" value="Unassembled WGS sequence"/>
</dbReference>
<dbReference type="SMART" id="SM00409">
    <property type="entry name" value="IG"/>
    <property type="match status" value="11"/>
</dbReference>
<evidence type="ECO:0000256" key="2">
    <source>
        <dbReference type="ARBA" id="ARBA00023157"/>
    </source>
</evidence>
<dbReference type="AlphaFoldDB" id="A0ABD1KYI7"/>
<keyword evidence="4" id="KW-0472">Membrane</keyword>
<keyword evidence="4" id="KW-1133">Transmembrane helix</keyword>
<dbReference type="InterPro" id="IPR003598">
    <property type="entry name" value="Ig_sub2"/>
</dbReference>
<evidence type="ECO:0000256" key="3">
    <source>
        <dbReference type="SAM" id="MobiDB-lite"/>
    </source>
</evidence>
<accession>A0ABD1KYI7</accession>
<feature type="domain" description="Ig-like" evidence="5">
    <location>
        <begin position="475"/>
        <end position="558"/>
    </location>
</feature>
<feature type="domain" description="Ig-like" evidence="5">
    <location>
        <begin position="924"/>
        <end position="1009"/>
    </location>
</feature>
<dbReference type="Gene3D" id="2.60.40.10">
    <property type="entry name" value="Immunoglobulins"/>
    <property type="match status" value="11"/>
</dbReference>
<keyword evidence="1" id="KW-0732">Signal</keyword>
<dbReference type="InterPro" id="IPR050488">
    <property type="entry name" value="Ig_Fc_receptor"/>
</dbReference>
<keyword evidence="7" id="KW-1185">Reference proteome</keyword>
<dbReference type="PANTHER" id="PTHR11481">
    <property type="entry name" value="IMMUNOGLOBULIN FC RECEPTOR"/>
    <property type="match status" value="1"/>
</dbReference>
<feature type="domain" description="Ig-like" evidence="5">
    <location>
        <begin position="565"/>
        <end position="646"/>
    </location>
</feature>
<feature type="domain" description="Ig-like" evidence="5">
    <location>
        <begin position="384"/>
        <end position="465"/>
    </location>
</feature>
<evidence type="ECO:0000259" key="5">
    <source>
        <dbReference type="PROSITE" id="PS50835"/>
    </source>
</evidence>
<evidence type="ECO:0000313" key="7">
    <source>
        <dbReference type="Proteomes" id="UP001591681"/>
    </source>
</evidence>
<dbReference type="SUPFAM" id="SSF48726">
    <property type="entry name" value="Immunoglobulin"/>
    <property type="match status" value="11"/>
</dbReference>
<evidence type="ECO:0000256" key="4">
    <source>
        <dbReference type="SAM" id="Phobius"/>
    </source>
</evidence>
<dbReference type="EMBL" id="JBHFQA010000001">
    <property type="protein sequence ID" value="KAL2104219.1"/>
    <property type="molecule type" value="Genomic_DNA"/>
</dbReference>
<feature type="region of interest" description="Disordered" evidence="3">
    <location>
        <begin position="1104"/>
        <end position="1123"/>
    </location>
</feature>
<organism evidence="6 7">
    <name type="scientific">Coilia grayii</name>
    <name type="common">Gray's grenadier anchovy</name>
    <dbReference type="NCBI Taxonomy" id="363190"/>
    <lineage>
        <taxon>Eukaryota</taxon>
        <taxon>Metazoa</taxon>
        <taxon>Chordata</taxon>
        <taxon>Craniata</taxon>
        <taxon>Vertebrata</taxon>
        <taxon>Euteleostomi</taxon>
        <taxon>Actinopterygii</taxon>
        <taxon>Neopterygii</taxon>
        <taxon>Teleostei</taxon>
        <taxon>Clupei</taxon>
        <taxon>Clupeiformes</taxon>
        <taxon>Clupeoidei</taxon>
        <taxon>Engraulidae</taxon>
        <taxon>Coilinae</taxon>
        <taxon>Coilia</taxon>
    </lineage>
</organism>
<dbReference type="InterPro" id="IPR007110">
    <property type="entry name" value="Ig-like_dom"/>
</dbReference>
<keyword evidence="2" id="KW-1015">Disulfide bond</keyword>
<feature type="domain" description="Ig-like" evidence="5">
    <location>
        <begin position="746"/>
        <end position="827"/>
    </location>
</feature>
<dbReference type="PANTHER" id="PTHR11481:SF112">
    <property type="entry name" value="FC RECEPTOR-LIKE PROTEIN 4-RELATED"/>
    <property type="match status" value="1"/>
</dbReference>
<keyword evidence="4" id="KW-0812">Transmembrane</keyword>
<dbReference type="InterPro" id="IPR003599">
    <property type="entry name" value="Ig_sub"/>
</dbReference>
<feature type="domain" description="Ig-like" evidence="5">
    <location>
        <begin position="656"/>
        <end position="739"/>
    </location>
</feature>
<feature type="transmembrane region" description="Helical" evidence="4">
    <location>
        <begin position="1018"/>
        <end position="1040"/>
    </location>
</feature>
<sequence length="1123" mass="126665">MAYNLDPTFASCHFIFLSEPPKAQLTLEHNWTKVYPTEAVTVRCDIYPPSSNWTHKLHRDGEVIGTGNDSKFSIASPQTGLYTCVGVHKDNAAKTEPSKGILLEVYENGPNLSLTSEPASSSVLYTGEKVTLKCTIAEDSKGWTYWWYKGQDKTHISNTGSHYILTTVTPADRGPYWCQVGRENFKPDYSSPLTLDIKDPPQPTLELKSPWPKVFPSEKVILKCDIQPPSSDWSYKWYRSGQEIIGENADTLLMTSVGTGDTGQYTCQGVHNRHVETILSNNVSINVYGQRPKPARSKHPDAAVIYTKEKVTLTCHVTEDSRDWQYSWFKDQAQTPFSNTSESTYTFPSVALADSGDYRCEVQRAHLSVSSDSLTLTVKDPPQPTLELKSRWAKVFPSEKVILKCDIQPPSSDWSYKWYRSGQEISGENTDTLLMSSVGTGDTGQYTCQGLHNRHVETIFSNNVSINVYGQHPKPAQSKHPDAAVIYTKERVTLTCHVTEDSRDWQYSWFKEQAQTPFSNTSESTYTFPSVALADSGDYRCEVQRAHLSVASDSLTLTVKDPPQPTLELKSRWAKVFPSEKVILKCDIQPPSSDWSYKWYRSGQEINGESTDTLLMSSVGTGDTGQYTCQGLHNRPVKTSESNSVSINVYGQHPKPARSKHPDAAVIYTKERVTLTCHVTEDSRDWQYSWFKEQAQTPFSNTSESTYTFPSVALADSGDYRCEVQRGHLSGASDSLTLTVKDPPQPALVLKSPWPKVFPSEKVILKCDIQPPSSDWSYKWYRSGQEIIGESTDTLLMRSVGTGDTGQYTCQGLHKRHVETIFSNNVSINVYDNKALPTLTQHPSYTSIYMEEQVTFMCEVEIDSTGWTFMWFSSHGQIQDSTTMNYTIQSAATKHNAKFWCIAQRGGYRSEASRLLEVKILPRPETVLTLETGWADILTVDSLTLLCDVNDKEFQWNYTWYRDGNELEGNIQRDLHVKATKESYRSEYKCQGARMERPKYSMRSEAFIANNIVLKRQVLLSISGLLVVGIVLIIVGCVYFKVTRKPEKETPVEQNLFFSMAELKSRGDIASTTDLCQTEMVDKPTEKAESEDPPCLSEELLKEVKEQQNEDETDGFKSFKGMI</sequence>
<dbReference type="Pfam" id="PF13895">
    <property type="entry name" value="Ig_2"/>
    <property type="match status" value="6"/>
</dbReference>
<dbReference type="SMART" id="SM00408">
    <property type="entry name" value="IGc2"/>
    <property type="match status" value="8"/>
</dbReference>
<feature type="domain" description="Ig-like" evidence="5">
    <location>
        <begin position="110"/>
        <end position="194"/>
    </location>
</feature>
<evidence type="ECO:0000313" key="6">
    <source>
        <dbReference type="EMBL" id="KAL2104219.1"/>
    </source>
</evidence>
<protein>
    <recommendedName>
        <fullName evidence="5">Ig-like domain-containing protein</fullName>
    </recommendedName>
</protein>
<feature type="domain" description="Ig-like" evidence="5">
    <location>
        <begin position="294"/>
        <end position="377"/>
    </location>
</feature>
<evidence type="ECO:0000256" key="1">
    <source>
        <dbReference type="ARBA" id="ARBA00022729"/>
    </source>
</evidence>
<comment type="caution">
    <text evidence="6">The sequence shown here is derived from an EMBL/GenBank/DDBJ whole genome shotgun (WGS) entry which is preliminary data.</text>
</comment>
<feature type="domain" description="Ig-like" evidence="5">
    <location>
        <begin position="203"/>
        <end position="284"/>
    </location>
</feature>
<dbReference type="InterPro" id="IPR036179">
    <property type="entry name" value="Ig-like_dom_sf"/>
</dbReference>
<dbReference type="InterPro" id="IPR013783">
    <property type="entry name" value="Ig-like_fold"/>
</dbReference>
<proteinExistence type="predicted"/>
<feature type="domain" description="Ig-like" evidence="5">
    <location>
        <begin position="837"/>
        <end position="917"/>
    </location>
</feature>
<gene>
    <name evidence="6" type="ORF">ACEWY4_001087</name>
</gene>
<dbReference type="PROSITE" id="PS50835">
    <property type="entry name" value="IG_LIKE"/>
    <property type="match status" value="10"/>
</dbReference>
<reference evidence="6 7" key="1">
    <citation type="submission" date="2024-09" db="EMBL/GenBank/DDBJ databases">
        <title>A chromosome-level genome assembly of Gray's grenadier anchovy, Coilia grayii.</title>
        <authorList>
            <person name="Fu Z."/>
        </authorList>
    </citation>
    <scope>NUCLEOTIDE SEQUENCE [LARGE SCALE GENOMIC DNA]</scope>
    <source>
        <strain evidence="6">G4</strain>
        <tissue evidence="6">Muscle</tissue>
    </source>
</reference>
<name>A0ABD1KYI7_9TELE</name>